<name>A0A7X2IUT5_9BURK</name>
<dbReference type="AlphaFoldDB" id="A0A7X2IUT5"/>
<dbReference type="RefSeq" id="WP_154382094.1">
    <property type="nucleotide sequence ID" value="NZ_WKJJ01000034.1"/>
</dbReference>
<dbReference type="PANTHER" id="PTHR11409:SF43">
    <property type="entry name" value="ADENOSINE DEAMINASE"/>
    <property type="match status" value="1"/>
</dbReference>
<dbReference type="InterPro" id="IPR006330">
    <property type="entry name" value="Ado/ade_deaminase"/>
</dbReference>
<evidence type="ECO:0000313" key="2">
    <source>
        <dbReference type="Proteomes" id="UP000446768"/>
    </source>
</evidence>
<gene>
    <name evidence="1" type="ORF">GJ700_32855</name>
</gene>
<dbReference type="Proteomes" id="UP000446768">
    <property type="component" value="Unassembled WGS sequence"/>
</dbReference>
<protein>
    <recommendedName>
        <fullName evidence="3">Adenosine deaminase</fullName>
    </recommendedName>
</protein>
<proteinExistence type="predicted"/>
<keyword evidence="2" id="KW-1185">Reference proteome</keyword>
<dbReference type="PANTHER" id="PTHR11409">
    <property type="entry name" value="ADENOSINE DEAMINASE"/>
    <property type="match status" value="1"/>
</dbReference>
<dbReference type="GO" id="GO:0043103">
    <property type="term" value="P:hypoxanthine salvage"/>
    <property type="evidence" value="ECO:0007669"/>
    <property type="project" value="TreeGrafter"/>
</dbReference>
<comment type="caution">
    <text evidence="1">The sequence shown here is derived from an EMBL/GenBank/DDBJ whole genome shotgun (WGS) entry which is preliminary data.</text>
</comment>
<evidence type="ECO:0008006" key="3">
    <source>
        <dbReference type="Google" id="ProtNLM"/>
    </source>
</evidence>
<accession>A0A7X2IUT5</accession>
<dbReference type="EMBL" id="WKJJ01000034">
    <property type="protein sequence ID" value="MRV76512.1"/>
    <property type="molecule type" value="Genomic_DNA"/>
</dbReference>
<dbReference type="GO" id="GO:0005829">
    <property type="term" value="C:cytosol"/>
    <property type="evidence" value="ECO:0007669"/>
    <property type="project" value="TreeGrafter"/>
</dbReference>
<dbReference type="Gene3D" id="3.20.20.140">
    <property type="entry name" value="Metal-dependent hydrolases"/>
    <property type="match status" value="2"/>
</dbReference>
<reference evidence="1 2" key="1">
    <citation type="submission" date="2019-11" db="EMBL/GenBank/DDBJ databases">
        <title>Novel species isolated from a subtropical stream in China.</title>
        <authorList>
            <person name="Lu H."/>
        </authorList>
    </citation>
    <scope>NUCLEOTIDE SEQUENCE [LARGE SCALE GENOMIC DNA]</scope>
    <source>
        <strain evidence="1 2">FT92W</strain>
    </source>
</reference>
<organism evidence="1 2">
    <name type="scientific">Pseudoduganella rivuli</name>
    <dbReference type="NCBI Taxonomy" id="2666085"/>
    <lineage>
        <taxon>Bacteria</taxon>
        <taxon>Pseudomonadati</taxon>
        <taxon>Pseudomonadota</taxon>
        <taxon>Betaproteobacteria</taxon>
        <taxon>Burkholderiales</taxon>
        <taxon>Oxalobacteraceae</taxon>
        <taxon>Telluria group</taxon>
        <taxon>Pseudoduganella</taxon>
    </lineage>
</organism>
<dbReference type="NCBIfam" id="NF041744">
    <property type="entry name" value="RdrB"/>
    <property type="match status" value="1"/>
</dbReference>
<evidence type="ECO:0000313" key="1">
    <source>
        <dbReference type="EMBL" id="MRV76512.1"/>
    </source>
</evidence>
<dbReference type="GO" id="GO:0046103">
    <property type="term" value="P:inosine biosynthetic process"/>
    <property type="evidence" value="ECO:0007669"/>
    <property type="project" value="TreeGrafter"/>
</dbReference>
<sequence>MLQRSLTELAVETSFRSRKLASVLAGYLRDPWHGPGRELVAACRKALAVELDEDHRYRFRLNDLDYAFTVLWPDAQFTSGLLPMMDELFGQVMERNGDFLQYRYERVQAYARLMAGIDPTLLAAWHLARRLHADDSLSPHDVERMVGCQLPFFTPPPAGNKHYAEGHVHLGGVYFDGLVLMGKLTEQLLEPDELAVFNPLRKLAATLLDAVPSTRDLQQRCYAILSASEMEYADHPGDWATLVAMSCDSDAISRDWLRFRLAHAMELGDVGKGWLWFVLWLWYVFQDKKTDEYERVLIFYLLASLMQVRSRVIMTGQGLSRFTERYYKQPLRTHIPGLPWMTDTVRRLFVGSHDLAEIKLAPEKFTPQLLAQFAQAVAQHAGVTPAAYGKVLPDVAVCAYIAQLERWHFCAHFLRRPALIRDRASLWRQADQLIAALCSQTGWNLSEFLDGHLNIDYTFQPGRWLRALDVAGDENAVRTEVYAPVLRWLRRGLLTRPFDERGASGFHISIHAGEDYAHPLSGMRHMDETARFCELRAGDRLGHGLALGIDPQVWVTRQGDMLLPVEEHLDNLVWAWHYATELSNVLPLAAQAVPRLERRIARFAADVASPEMRHRAWELRRNCYWQFKENRLVPLHDSKLASAVPDYAYLISKQDAGGAASLYLRRHEDLQAGNAEGMQRVKYVLVGQPGVGRGDVGGRIDEAGNSYLQDHETTQDLEFMSALQDYLLDKYDRMGLIIEANPSSNVYIGRLDKHSEHPIFRWYPPEEHCLKPGERWNRFGLRRGPIKVLVNTDDPGIIPTTLRTEYALLGEAAIDLGYSRTCVDAWLERLRQFGLDEFYRNHLPVFERNNRHDA</sequence>
<dbReference type="SUPFAM" id="SSF51556">
    <property type="entry name" value="Metallo-dependent hydrolases"/>
    <property type="match status" value="1"/>
</dbReference>
<dbReference type="InterPro" id="IPR032466">
    <property type="entry name" value="Metal_Hydrolase"/>
</dbReference>
<dbReference type="GO" id="GO:0006154">
    <property type="term" value="P:adenosine catabolic process"/>
    <property type="evidence" value="ECO:0007669"/>
    <property type="project" value="TreeGrafter"/>
</dbReference>
<dbReference type="GO" id="GO:0004000">
    <property type="term" value="F:adenosine deaminase activity"/>
    <property type="evidence" value="ECO:0007669"/>
    <property type="project" value="TreeGrafter"/>
</dbReference>